<feature type="signal peptide" evidence="2">
    <location>
        <begin position="1"/>
        <end position="19"/>
    </location>
</feature>
<evidence type="ECO:0008006" key="5">
    <source>
        <dbReference type="Google" id="ProtNLM"/>
    </source>
</evidence>
<feature type="compositionally biased region" description="Basic and acidic residues" evidence="1">
    <location>
        <begin position="35"/>
        <end position="60"/>
    </location>
</feature>
<dbReference type="PROSITE" id="PS51257">
    <property type="entry name" value="PROKAR_LIPOPROTEIN"/>
    <property type="match status" value="1"/>
</dbReference>
<dbReference type="EMBL" id="JAKUVW010000004">
    <property type="protein sequence ID" value="MCY7060186.1"/>
    <property type="molecule type" value="Genomic_DNA"/>
</dbReference>
<feature type="compositionally biased region" description="Polar residues" evidence="1">
    <location>
        <begin position="23"/>
        <end position="34"/>
    </location>
</feature>
<sequence>MKKLLTTSAILLTATFALAACSSDKSATKGSSEQPKTEQSEAKETKASEKPASKKATSLDDFKKALEDNGFTIEREQEKSSSLVQAKDGKGFVLPDGSSVEVYQYEENNPYFATIKKDKKLLDQPVTIYGDFVVMIVNPTDSKDKILESFKGFE</sequence>
<accession>A0AAW5WGL6</accession>
<gene>
    <name evidence="3" type="ORF">MK395_05145</name>
</gene>
<comment type="caution">
    <text evidence="3">The sequence shown here is derived from an EMBL/GenBank/DDBJ whole genome shotgun (WGS) entry which is preliminary data.</text>
</comment>
<feature type="chain" id="PRO_5043453755" description="Lipoprotein" evidence="2">
    <location>
        <begin position="20"/>
        <end position="154"/>
    </location>
</feature>
<keyword evidence="2" id="KW-0732">Signal</keyword>
<reference evidence="3 4" key="1">
    <citation type="journal article" date="2022" name="Med Res Arch">
        <title>Genomic identification of streptococcal strains and relation to clinical characteristics. A substudy to The Partial Oral Treatment of Endocarditis (POET) Trial.</title>
        <authorList>
            <person name="Christensen J."/>
            <person name="Jensen C."/>
            <person name="Dargis R."/>
            <person name="Nielsen X."/>
            <person name="Pries- Heje M."/>
            <person name="Wiingaard C."/>
            <person name="Ihlemann N."/>
            <person name="Gill S."/>
            <person name="Bruun N."/>
            <person name="Elming H."/>
            <person name="Povlsen J."/>
            <person name="Madsen T."/>
            <person name="Jensen K."/>
            <person name="Fuursted K."/>
            <person name="Ostergaard L."/>
            <person name="Christiansen U."/>
            <person name="Rosenvinge F."/>
            <person name="Helweg-Larsen J."/>
            <person name="Fosbol E."/>
            <person name="Kober L."/>
            <person name="Torp-Pedersen C."/>
            <person name="Tonder N."/>
            <person name="Moser C."/>
            <person name="Iversen K."/>
            <person name="Bundgaard H."/>
        </authorList>
    </citation>
    <scope>NUCLEOTIDE SEQUENCE [LARGE SCALE GENOMIC DNA]</scope>
    <source>
        <strain evidence="3 4">K16259064</strain>
    </source>
</reference>
<dbReference type="Proteomes" id="UP001207177">
    <property type="component" value="Unassembled WGS sequence"/>
</dbReference>
<evidence type="ECO:0000256" key="1">
    <source>
        <dbReference type="SAM" id="MobiDB-lite"/>
    </source>
</evidence>
<feature type="region of interest" description="Disordered" evidence="1">
    <location>
        <begin position="23"/>
        <end position="60"/>
    </location>
</feature>
<evidence type="ECO:0000313" key="4">
    <source>
        <dbReference type="Proteomes" id="UP001207177"/>
    </source>
</evidence>
<protein>
    <recommendedName>
        <fullName evidence="5">Lipoprotein</fullName>
    </recommendedName>
</protein>
<evidence type="ECO:0000313" key="3">
    <source>
        <dbReference type="EMBL" id="MCY7060186.1"/>
    </source>
</evidence>
<dbReference type="RefSeq" id="WP_268711425.1">
    <property type="nucleotide sequence ID" value="NZ_JAKUVW010000004.1"/>
</dbReference>
<dbReference type="AlphaFoldDB" id="A0AAW5WGL6"/>
<proteinExistence type="predicted"/>
<evidence type="ECO:0000256" key="2">
    <source>
        <dbReference type="SAM" id="SignalP"/>
    </source>
</evidence>
<organism evidence="3 4">
    <name type="scientific">Streptococcus oralis</name>
    <dbReference type="NCBI Taxonomy" id="1303"/>
    <lineage>
        <taxon>Bacteria</taxon>
        <taxon>Bacillati</taxon>
        <taxon>Bacillota</taxon>
        <taxon>Bacilli</taxon>
        <taxon>Lactobacillales</taxon>
        <taxon>Streptococcaceae</taxon>
        <taxon>Streptococcus</taxon>
    </lineage>
</organism>
<name>A0AAW5WGL6_STROR</name>